<dbReference type="InterPro" id="IPR014043">
    <property type="entry name" value="Acyl_transferase_dom"/>
</dbReference>
<comment type="similarity">
    <text evidence="4">Belongs to the fabD family.</text>
</comment>
<dbReference type="EMBL" id="FPAA01000003">
    <property type="protein sequence ID" value="SFS51599.1"/>
    <property type="molecule type" value="Genomic_DNA"/>
</dbReference>
<dbReference type="InterPro" id="IPR050858">
    <property type="entry name" value="Mal-CoA-ACP_Trans/PKS_FabD"/>
</dbReference>
<sequence length="311" mass="33107">MGKLAFLFPGQGSQSVGMGLSAAEKDIRVKARFEEADEILGYSLSDLCFRGPEDELRLTANAQPALLTTSVALLPFFEEKGIVPDYVAGHSLGEYSALVAAGALQFSDAVKTVRKRGLLMEEAVPAGEGAMSAIIGLDREAVEKVCLEVQEAGGVVEPANYNCPGQIVISGEAKAVATAGEGCKNAGARRVMPLSVSGPFHSRLMKSAALEMEKVLQACDIQDAKVPILSNVSARPQQQAKEIRHSLVEQVASPVLWEDGIRRMIADGVETFVEIGPGNVLSGLVRKVDRKVVALSVQDQDSFTNVLDRLS</sequence>
<evidence type="ECO:0000256" key="2">
    <source>
        <dbReference type="ARBA" id="ARBA00023315"/>
    </source>
</evidence>
<evidence type="ECO:0000256" key="4">
    <source>
        <dbReference type="PIRNR" id="PIRNR000446"/>
    </source>
</evidence>
<dbReference type="InterPro" id="IPR001227">
    <property type="entry name" value="Ac_transferase_dom_sf"/>
</dbReference>
<dbReference type="SMART" id="SM00827">
    <property type="entry name" value="PKS_AT"/>
    <property type="match status" value="1"/>
</dbReference>
<gene>
    <name evidence="7" type="ORF">SAMN05444972_103141</name>
</gene>
<accession>A0A1I6QGH8</accession>
<dbReference type="InterPro" id="IPR004410">
    <property type="entry name" value="Malonyl_CoA-ACP_transAc_FabD"/>
</dbReference>
<dbReference type="InterPro" id="IPR016035">
    <property type="entry name" value="Acyl_Trfase/lysoPLipase"/>
</dbReference>
<evidence type="ECO:0000256" key="5">
    <source>
        <dbReference type="PIRSR" id="PIRSR000446-1"/>
    </source>
</evidence>
<dbReference type="Gene3D" id="3.40.366.10">
    <property type="entry name" value="Malonyl-Coenzyme A Acyl Carrier Protein, domain 2"/>
    <property type="match status" value="1"/>
</dbReference>
<dbReference type="GO" id="GO:0004314">
    <property type="term" value="F:[acyl-carrier-protein] S-malonyltransferase activity"/>
    <property type="evidence" value="ECO:0007669"/>
    <property type="project" value="UniProtKB-EC"/>
</dbReference>
<reference evidence="8" key="1">
    <citation type="submission" date="2016-10" db="EMBL/GenBank/DDBJ databases">
        <authorList>
            <person name="Varghese N."/>
            <person name="Submissions S."/>
        </authorList>
    </citation>
    <scope>NUCLEOTIDE SEQUENCE [LARGE SCALE GENOMIC DNA]</scope>
    <source>
        <strain evidence="8">DSM 45789</strain>
    </source>
</reference>
<dbReference type="EC" id="2.3.1.39" evidence="4"/>
<keyword evidence="2 4" id="KW-0012">Acyltransferase</keyword>
<dbReference type="Proteomes" id="UP000198660">
    <property type="component" value="Unassembled WGS sequence"/>
</dbReference>
<evidence type="ECO:0000256" key="3">
    <source>
        <dbReference type="ARBA" id="ARBA00048462"/>
    </source>
</evidence>
<dbReference type="PIRSF" id="PIRSF000446">
    <property type="entry name" value="Mct"/>
    <property type="match status" value="1"/>
</dbReference>
<dbReference type="NCBIfam" id="TIGR00128">
    <property type="entry name" value="fabD"/>
    <property type="match status" value="1"/>
</dbReference>
<dbReference type="SUPFAM" id="SSF55048">
    <property type="entry name" value="Probable ACP-binding domain of malonyl-CoA ACP transacylase"/>
    <property type="match status" value="1"/>
</dbReference>
<dbReference type="PANTHER" id="PTHR42681">
    <property type="entry name" value="MALONYL-COA-ACYL CARRIER PROTEIN TRANSACYLASE, MITOCHONDRIAL"/>
    <property type="match status" value="1"/>
</dbReference>
<dbReference type="OrthoDB" id="9805460at2"/>
<feature type="domain" description="Malonyl-CoA:ACP transacylase (MAT)" evidence="6">
    <location>
        <begin position="7"/>
        <end position="300"/>
    </location>
</feature>
<dbReference type="Gene3D" id="3.30.70.250">
    <property type="entry name" value="Malonyl-CoA ACP transacylase, ACP-binding"/>
    <property type="match status" value="1"/>
</dbReference>
<dbReference type="AlphaFoldDB" id="A0A1I6QGH8"/>
<keyword evidence="1 4" id="KW-0808">Transferase</keyword>
<comment type="catalytic activity">
    <reaction evidence="3 4">
        <text>holo-[ACP] + malonyl-CoA = malonyl-[ACP] + CoA</text>
        <dbReference type="Rhea" id="RHEA:41792"/>
        <dbReference type="Rhea" id="RHEA-COMP:9623"/>
        <dbReference type="Rhea" id="RHEA-COMP:9685"/>
        <dbReference type="ChEBI" id="CHEBI:57287"/>
        <dbReference type="ChEBI" id="CHEBI:57384"/>
        <dbReference type="ChEBI" id="CHEBI:64479"/>
        <dbReference type="ChEBI" id="CHEBI:78449"/>
        <dbReference type="EC" id="2.3.1.39"/>
    </reaction>
</comment>
<dbReference type="InterPro" id="IPR024925">
    <property type="entry name" value="Malonyl_CoA-ACP_transAc"/>
</dbReference>
<keyword evidence="8" id="KW-1185">Reference proteome</keyword>
<evidence type="ECO:0000313" key="8">
    <source>
        <dbReference type="Proteomes" id="UP000198660"/>
    </source>
</evidence>
<name>A0A1I6QGH8_9BACL</name>
<dbReference type="InterPro" id="IPR016036">
    <property type="entry name" value="Malonyl_transacylase_ACP-bd"/>
</dbReference>
<proteinExistence type="inferred from homology"/>
<evidence type="ECO:0000313" key="7">
    <source>
        <dbReference type="EMBL" id="SFS51599.1"/>
    </source>
</evidence>
<dbReference type="FunFam" id="3.30.70.250:FF:000001">
    <property type="entry name" value="Malonyl CoA-acyl carrier protein transacylase"/>
    <property type="match status" value="1"/>
</dbReference>
<dbReference type="GO" id="GO:0005829">
    <property type="term" value="C:cytosol"/>
    <property type="evidence" value="ECO:0007669"/>
    <property type="project" value="TreeGrafter"/>
</dbReference>
<evidence type="ECO:0000259" key="6">
    <source>
        <dbReference type="SMART" id="SM00827"/>
    </source>
</evidence>
<feature type="active site" evidence="5">
    <location>
        <position position="91"/>
    </location>
</feature>
<feature type="active site" evidence="5">
    <location>
        <position position="201"/>
    </location>
</feature>
<organism evidence="7 8">
    <name type="scientific">Marininema halotolerans</name>
    <dbReference type="NCBI Taxonomy" id="1155944"/>
    <lineage>
        <taxon>Bacteria</taxon>
        <taxon>Bacillati</taxon>
        <taxon>Bacillota</taxon>
        <taxon>Bacilli</taxon>
        <taxon>Bacillales</taxon>
        <taxon>Thermoactinomycetaceae</taxon>
        <taxon>Marininema</taxon>
    </lineage>
</organism>
<dbReference type="GO" id="GO:0006633">
    <property type="term" value="P:fatty acid biosynthetic process"/>
    <property type="evidence" value="ECO:0007669"/>
    <property type="project" value="TreeGrafter"/>
</dbReference>
<dbReference type="SUPFAM" id="SSF52151">
    <property type="entry name" value="FabD/lysophospholipase-like"/>
    <property type="match status" value="1"/>
</dbReference>
<dbReference type="RefSeq" id="WP_091834850.1">
    <property type="nucleotide sequence ID" value="NZ_FPAA01000003.1"/>
</dbReference>
<dbReference type="PANTHER" id="PTHR42681:SF1">
    <property type="entry name" value="MALONYL-COA-ACYL CARRIER PROTEIN TRANSACYLASE, MITOCHONDRIAL"/>
    <property type="match status" value="1"/>
</dbReference>
<dbReference type="Pfam" id="PF00698">
    <property type="entry name" value="Acyl_transf_1"/>
    <property type="match status" value="1"/>
</dbReference>
<evidence type="ECO:0000256" key="1">
    <source>
        <dbReference type="ARBA" id="ARBA00022679"/>
    </source>
</evidence>
<protein>
    <recommendedName>
        <fullName evidence="4">Malonyl CoA-acyl carrier protein transacylase</fullName>
        <ecNumber evidence="4">2.3.1.39</ecNumber>
    </recommendedName>
</protein>